<dbReference type="Gene3D" id="2.60.120.620">
    <property type="entry name" value="q2cbj1_9rhob like domain"/>
    <property type="match status" value="1"/>
</dbReference>
<sequence>MLTEGQKAFYEENGYLLVENAVTAEQLERLREITHALIDGSRDIVESNEVYDLDKGHTSDTPRLTRIKLPHKRDPYFWELIRNSKLTEVLTGLLGPHTNLLTSKLNTKAPGGGRAVEWHQDWAFYPATNDSLLAFGLMLEDVDEANGPLMVIPGTHKGPVLSHQANGYFAGAIDPDDPEFEKDKAVTLTGKAGDMTVHHARILHGSAPNMSDRNRLILFYECSASDAWPILGASSYIHSLGQRAYWADIQDRQITGEPQLAPRVANVPIRMPLPPAPDTGSIFKTQESAGAKSAFT</sequence>
<reference evidence="3 4" key="1">
    <citation type="submission" date="2007-10" db="EMBL/GenBank/DDBJ databases">
        <authorList>
            <person name="Wagner-Dobler I."/>
            <person name="Ferriera S."/>
            <person name="Johnson J."/>
            <person name="Kravitz S."/>
            <person name="Beeson K."/>
            <person name="Sutton G."/>
            <person name="Rogers Y.-H."/>
            <person name="Friedman R."/>
            <person name="Frazier M."/>
            <person name="Venter J.C."/>
        </authorList>
    </citation>
    <scope>NUCLEOTIDE SEQUENCE [LARGE SCALE GENOMIC DNA]</scope>
    <source>
        <strain evidence="3 4">DFL-43</strain>
    </source>
</reference>
<dbReference type="PANTHER" id="PTHR20883:SF48">
    <property type="entry name" value="ECTOINE DIOXYGENASE"/>
    <property type="match status" value="1"/>
</dbReference>
<dbReference type="Pfam" id="PF05721">
    <property type="entry name" value="PhyH"/>
    <property type="match status" value="1"/>
</dbReference>
<dbReference type="RefSeq" id="WP_007198178.1">
    <property type="nucleotide sequence ID" value="NZ_CM002917.1"/>
</dbReference>
<dbReference type="OrthoDB" id="9791262at2"/>
<accession>A9DBI5</accession>
<evidence type="ECO:0000313" key="3">
    <source>
        <dbReference type="EMBL" id="EDQ32529.1"/>
    </source>
</evidence>
<dbReference type="PANTHER" id="PTHR20883">
    <property type="entry name" value="PHYTANOYL-COA DIOXYGENASE DOMAIN CONTAINING 1"/>
    <property type="match status" value="1"/>
</dbReference>
<dbReference type="AlphaFoldDB" id="A9DBI5"/>
<dbReference type="Proteomes" id="UP000004291">
    <property type="component" value="Chromosome"/>
</dbReference>
<reference evidence="3 4" key="2">
    <citation type="submission" date="2012-06" db="EMBL/GenBank/DDBJ databases">
        <authorList>
            <person name="Fiebig A."/>
        </authorList>
    </citation>
    <scope>NUCLEOTIDE SEQUENCE [LARGE SCALE GENOMIC DNA]</scope>
    <source>
        <strain evidence="3 4">DFL-43</strain>
    </source>
</reference>
<dbReference type="eggNOG" id="COG5285">
    <property type="taxonomic scope" value="Bacteria"/>
</dbReference>
<comment type="cofactor">
    <cofactor evidence="1">
        <name>Fe(2+)</name>
        <dbReference type="ChEBI" id="CHEBI:29033"/>
    </cofactor>
</comment>
<feature type="region of interest" description="Disordered" evidence="2">
    <location>
        <begin position="275"/>
        <end position="296"/>
    </location>
</feature>
<proteinExistence type="predicted"/>
<dbReference type="SUPFAM" id="SSF51197">
    <property type="entry name" value="Clavaminate synthase-like"/>
    <property type="match status" value="1"/>
</dbReference>
<protein>
    <submittedName>
        <fullName evidence="3">Protein involved in biosynthesis of mitomycin antibiotics/polyketide fumonisin</fullName>
    </submittedName>
</protein>
<dbReference type="InterPro" id="IPR008775">
    <property type="entry name" value="Phytyl_CoA_dOase-like"/>
</dbReference>
<dbReference type="GO" id="GO:0005506">
    <property type="term" value="F:iron ion binding"/>
    <property type="evidence" value="ECO:0007669"/>
    <property type="project" value="UniProtKB-ARBA"/>
</dbReference>
<dbReference type="GO" id="GO:0016706">
    <property type="term" value="F:2-oxoglutarate-dependent dioxygenase activity"/>
    <property type="evidence" value="ECO:0007669"/>
    <property type="project" value="UniProtKB-ARBA"/>
</dbReference>
<keyword evidence="4" id="KW-1185">Reference proteome</keyword>
<dbReference type="EMBL" id="ABIA03000004">
    <property type="protein sequence ID" value="EDQ32529.1"/>
    <property type="molecule type" value="Genomic_DNA"/>
</dbReference>
<dbReference type="STRING" id="411684.HPDFL43_12036"/>
<dbReference type="HOGENOM" id="CLU_048953_7_0_5"/>
<comment type="caution">
    <text evidence="3">The sequence shown here is derived from an EMBL/GenBank/DDBJ whole genome shotgun (WGS) entry which is preliminary data.</text>
</comment>
<evidence type="ECO:0000313" key="4">
    <source>
        <dbReference type="Proteomes" id="UP000004291"/>
    </source>
</evidence>
<name>A9DBI5_HOEPD</name>
<organism evidence="3 4">
    <name type="scientific">Hoeflea phototrophica (strain DSM 17068 / NCIMB 14078 / DFL-43)</name>
    <dbReference type="NCBI Taxonomy" id="411684"/>
    <lineage>
        <taxon>Bacteria</taxon>
        <taxon>Pseudomonadati</taxon>
        <taxon>Pseudomonadota</taxon>
        <taxon>Alphaproteobacteria</taxon>
        <taxon>Hyphomicrobiales</taxon>
        <taxon>Rhizobiaceae</taxon>
        <taxon>Hoeflea</taxon>
    </lineage>
</organism>
<gene>
    <name evidence="3" type="ORF">HPDFL43_12036</name>
</gene>
<evidence type="ECO:0000256" key="2">
    <source>
        <dbReference type="SAM" id="MobiDB-lite"/>
    </source>
</evidence>
<evidence type="ECO:0000256" key="1">
    <source>
        <dbReference type="ARBA" id="ARBA00001954"/>
    </source>
</evidence>